<dbReference type="EMBL" id="JADWDJ010000010">
    <property type="protein sequence ID" value="KAG5274506.1"/>
    <property type="molecule type" value="Genomic_DNA"/>
</dbReference>
<feature type="region of interest" description="Disordered" evidence="1">
    <location>
        <begin position="1"/>
        <end position="63"/>
    </location>
</feature>
<feature type="compositionally biased region" description="Basic and acidic residues" evidence="1">
    <location>
        <begin position="7"/>
        <end position="22"/>
    </location>
</feature>
<keyword evidence="3" id="KW-1185">Reference proteome</keyword>
<sequence length="141" mass="15352">MGVQGNGERERTVEQWPSEHHLPLSSASSPLDCLDRKASLQAPVEAAPEPIRAPTTEPPPLGMLMHGWGLEANSTTPTHWKICTPPPAEARQPSQNQWPLIHHTSSSVGMYVGSLRRQSSLASCCTISGLLLVKIIRSLFI</sequence>
<organism evidence="2 3">
    <name type="scientific">Alosa alosa</name>
    <name type="common">allis shad</name>
    <dbReference type="NCBI Taxonomy" id="278164"/>
    <lineage>
        <taxon>Eukaryota</taxon>
        <taxon>Metazoa</taxon>
        <taxon>Chordata</taxon>
        <taxon>Craniata</taxon>
        <taxon>Vertebrata</taxon>
        <taxon>Euteleostomi</taxon>
        <taxon>Actinopterygii</taxon>
        <taxon>Neopterygii</taxon>
        <taxon>Teleostei</taxon>
        <taxon>Clupei</taxon>
        <taxon>Clupeiformes</taxon>
        <taxon>Clupeoidei</taxon>
        <taxon>Clupeidae</taxon>
        <taxon>Alosa</taxon>
    </lineage>
</organism>
<comment type="caution">
    <text evidence="2">The sequence shown here is derived from an EMBL/GenBank/DDBJ whole genome shotgun (WGS) entry which is preliminary data.</text>
</comment>
<dbReference type="Proteomes" id="UP000823561">
    <property type="component" value="Chromosome 10"/>
</dbReference>
<evidence type="ECO:0000313" key="3">
    <source>
        <dbReference type="Proteomes" id="UP000823561"/>
    </source>
</evidence>
<accession>A0AAV6GLY5</accession>
<protein>
    <submittedName>
        <fullName evidence="2">Uncharacterized protein</fullName>
    </submittedName>
</protein>
<reference evidence="2" key="1">
    <citation type="submission" date="2020-10" db="EMBL/GenBank/DDBJ databases">
        <title>Chromosome-scale genome assembly of the Allis shad, Alosa alosa.</title>
        <authorList>
            <person name="Margot Z."/>
            <person name="Christophe K."/>
            <person name="Cabau C."/>
            <person name="Louis A."/>
            <person name="Berthelot C."/>
            <person name="Parey E."/>
            <person name="Roest Crollius H."/>
            <person name="Montfort J."/>
            <person name="Robinson-Rechavi M."/>
            <person name="Bucao C."/>
            <person name="Bouchez O."/>
            <person name="Gislard M."/>
            <person name="Lluch J."/>
            <person name="Milhes M."/>
            <person name="Lampietro C."/>
            <person name="Lopez Roques C."/>
            <person name="Donnadieu C."/>
            <person name="Braasch I."/>
            <person name="Desvignes T."/>
            <person name="Postlethwait J."/>
            <person name="Bobe J."/>
            <person name="Guiguen Y."/>
        </authorList>
    </citation>
    <scope>NUCLEOTIDE SEQUENCE</scope>
    <source>
        <strain evidence="2">M-15738</strain>
        <tissue evidence="2">Blood</tissue>
    </source>
</reference>
<evidence type="ECO:0000256" key="1">
    <source>
        <dbReference type="SAM" id="MobiDB-lite"/>
    </source>
</evidence>
<name>A0AAV6GLY5_9TELE</name>
<evidence type="ECO:0000313" key="2">
    <source>
        <dbReference type="EMBL" id="KAG5274506.1"/>
    </source>
</evidence>
<gene>
    <name evidence="2" type="ORF">AALO_G00137080</name>
</gene>
<proteinExistence type="predicted"/>
<dbReference type="AlphaFoldDB" id="A0AAV6GLY5"/>